<dbReference type="InterPro" id="IPR002156">
    <property type="entry name" value="RNaseH_domain"/>
</dbReference>
<comment type="caution">
    <text evidence="3">The sequence shown here is derived from an EMBL/GenBank/DDBJ whole genome shotgun (WGS) entry which is preliminary data.</text>
</comment>
<keyword evidence="4" id="KW-1185">Reference proteome</keyword>
<evidence type="ECO:0000313" key="3">
    <source>
        <dbReference type="EMBL" id="KAK1360546.1"/>
    </source>
</evidence>
<organism evidence="3 4">
    <name type="scientific">Heracleum sosnowskyi</name>
    <dbReference type="NCBI Taxonomy" id="360622"/>
    <lineage>
        <taxon>Eukaryota</taxon>
        <taxon>Viridiplantae</taxon>
        <taxon>Streptophyta</taxon>
        <taxon>Embryophyta</taxon>
        <taxon>Tracheophyta</taxon>
        <taxon>Spermatophyta</taxon>
        <taxon>Magnoliopsida</taxon>
        <taxon>eudicotyledons</taxon>
        <taxon>Gunneridae</taxon>
        <taxon>Pentapetalae</taxon>
        <taxon>asterids</taxon>
        <taxon>campanulids</taxon>
        <taxon>Apiales</taxon>
        <taxon>Apiaceae</taxon>
        <taxon>Apioideae</taxon>
        <taxon>apioid superclade</taxon>
        <taxon>Tordylieae</taxon>
        <taxon>Tordyliinae</taxon>
        <taxon>Heracleum</taxon>
    </lineage>
</organism>
<protein>
    <recommendedName>
        <fullName evidence="2">RNase H type-1 domain-containing protein</fullName>
    </recommendedName>
</protein>
<feature type="compositionally biased region" description="Low complexity" evidence="1">
    <location>
        <begin position="208"/>
        <end position="223"/>
    </location>
</feature>
<proteinExistence type="predicted"/>
<dbReference type="GO" id="GO:0003676">
    <property type="term" value="F:nucleic acid binding"/>
    <property type="evidence" value="ECO:0007669"/>
    <property type="project" value="InterPro"/>
</dbReference>
<accession>A0AAD8H559</accession>
<dbReference type="Gene3D" id="3.30.420.10">
    <property type="entry name" value="Ribonuclease H-like superfamily/Ribonuclease H"/>
    <property type="match status" value="1"/>
</dbReference>
<dbReference type="GO" id="GO:0004523">
    <property type="term" value="F:RNA-DNA hybrid ribonuclease activity"/>
    <property type="evidence" value="ECO:0007669"/>
    <property type="project" value="InterPro"/>
</dbReference>
<name>A0AAD8H559_9APIA</name>
<dbReference type="InterPro" id="IPR036397">
    <property type="entry name" value="RNaseH_sf"/>
</dbReference>
<gene>
    <name evidence="3" type="ORF">POM88_045020</name>
</gene>
<sequence length="242" mass="27330">MEEDNVNVNARWLMPPEGVIKINVHNFFTDQQLPNGNQSGIGVVCRNSRGDILRILGGSLCIENRRNNEYNAFMEGLKVAFVRNYTNIILETDHLDAYWDWIHSAIIGAPPQHARIVQQLNQRKADKNFHSVTRLVAPEDNHLAAYVAHYGAKNWKHMVRFRRTFGRIMEFWNSDMGLGEIGPQFEVLLEEEINMGLAQGEVEDPQVGQEGEASGSSGESNDLGLEDPEDLDLLDANLAMQE</sequence>
<evidence type="ECO:0000313" key="4">
    <source>
        <dbReference type="Proteomes" id="UP001237642"/>
    </source>
</evidence>
<reference evidence="3" key="1">
    <citation type="submission" date="2023-02" db="EMBL/GenBank/DDBJ databases">
        <title>Genome of toxic invasive species Heracleum sosnowskyi carries increased number of genes despite the absence of recent whole-genome duplications.</title>
        <authorList>
            <person name="Schelkunov M."/>
            <person name="Shtratnikova V."/>
            <person name="Makarenko M."/>
            <person name="Klepikova A."/>
            <person name="Omelchenko D."/>
            <person name="Novikova G."/>
            <person name="Obukhova E."/>
            <person name="Bogdanov V."/>
            <person name="Penin A."/>
            <person name="Logacheva M."/>
        </authorList>
    </citation>
    <scope>NUCLEOTIDE SEQUENCE</scope>
    <source>
        <strain evidence="3">Hsosn_3</strain>
        <tissue evidence="3">Leaf</tissue>
    </source>
</reference>
<dbReference type="EMBL" id="JAUIZM010000010">
    <property type="protein sequence ID" value="KAK1360546.1"/>
    <property type="molecule type" value="Genomic_DNA"/>
</dbReference>
<evidence type="ECO:0000256" key="1">
    <source>
        <dbReference type="SAM" id="MobiDB-lite"/>
    </source>
</evidence>
<dbReference type="Proteomes" id="UP001237642">
    <property type="component" value="Unassembled WGS sequence"/>
</dbReference>
<dbReference type="AlphaFoldDB" id="A0AAD8H559"/>
<feature type="domain" description="RNase H type-1" evidence="2">
    <location>
        <begin position="37"/>
        <end position="149"/>
    </location>
</feature>
<reference evidence="3" key="2">
    <citation type="submission" date="2023-05" db="EMBL/GenBank/DDBJ databases">
        <authorList>
            <person name="Schelkunov M.I."/>
        </authorList>
    </citation>
    <scope>NUCLEOTIDE SEQUENCE</scope>
    <source>
        <strain evidence="3">Hsosn_3</strain>
        <tissue evidence="3">Leaf</tissue>
    </source>
</reference>
<feature type="region of interest" description="Disordered" evidence="1">
    <location>
        <begin position="200"/>
        <end position="228"/>
    </location>
</feature>
<dbReference type="Pfam" id="PF13456">
    <property type="entry name" value="RVT_3"/>
    <property type="match status" value="1"/>
</dbReference>
<evidence type="ECO:0000259" key="2">
    <source>
        <dbReference type="Pfam" id="PF13456"/>
    </source>
</evidence>